<comment type="subcellular location">
    <subcellularLocation>
        <location evidence="2">Mitochondrion inner membrane</location>
        <topology evidence="2">Peripheral membrane protein</topology>
        <orientation evidence="2">Matrix side</orientation>
    </subcellularLocation>
</comment>
<feature type="compositionally biased region" description="Acidic residues" evidence="19">
    <location>
        <begin position="155"/>
        <end position="172"/>
    </location>
</feature>
<comment type="pathway">
    <text evidence="4">Lipid metabolism.</text>
</comment>
<dbReference type="EC" id="2.7.7.41" evidence="6"/>
<evidence type="ECO:0000256" key="9">
    <source>
        <dbReference type="ARBA" id="ARBA00022679"/>
    </source>
</evidence>
<keyword evidence="8" id="KW-0444">Lipid biosynthesis</keyword>
<keyword evidence="11" id="KW-0999">Mitochondrion inner membrane</keyword>
<dbReference type="GO" id="GO:0004605">
    <property type="term" value="F:phosphatidate cytidylyltransferase activity"/>
    <property type="evidence" value="ECO:0007669"/>
    <property type="project" value="UniProtKB-EC"/>
</dbReference>
<comment type="similarity">
    <text evidence="5">Belongs to the TAM41 family.</text>
</comment>
<evidence type="ECO:0000256" key="17">
    <source>
        <dbReference type="ARBA" id="ARBA00023264"/>
    </source>
</evidence>
<evidence type="ECO:0000256" key="8">
    <source>
        <dbReference type="ARBA" id="ARBA00022516"/>
    </source>
</evidence>
<dbReference type="GO" id="GO:0016024">
    <property type="term" value="P:CDP-diacylglycerol biosynthetic process"/>
    <property type="evidence" value="ECO:0007669"/>
    <property type="project" value="UniProtKB-UniPathway"/>
</dbReference>
<reference evidence="20" key="1">
    <citation type="submission" date="2021-01" db="EMBL/GenBank/DDBJ databases">
        <authorList>
            <person name="Corre E."/>
            <person name="Pelletier E."/>
            <person name="Niang G."/>
            <person name="Scheremetjew M."/>
            <person name="Finn R."/>
            <person name="Kale V."/>
            <person name="Holt S."/>
            <person name="Cochrane G."/>
            <person name="Meng A."/>
            <person name="Brown T."/>
            <person name="Cohen L."/>
        </authorList>
    </citation>
    <scope>NUCLEOTIDE SEQUENCE</scope>
    <source>
        <strain evidence="20">Isolate 1302-5</strain>
    </source>
</reference>
<comment type="pathway">
    <text evidence="3">Phospholipid metabolism; CDP-diacylglycerol biosynthesis; CDP-diacylglycerol from sn-glycerol 3-phosphate: step 3/3.</text>
</comment>
<evidence type="ECO:0000256" key="19">
    <source>
        <dbReference type="SAM" id="MobiDB-lite"/>
    </source>
</evidence>
<evidence type="ECO:0000256" key="6">
    <source>
        <dbReference type="ARBA" id="ARBA00012487"/>
    </source>
</evidence>
<dbReference type="PANTHER" id="PTHR13619:SF0">
    <property type="entry name" value="PHOSPHATIDATE CYTIDYLYLTRANSFERASE, MITOCHONDRIAL"/>
    <property type="match status" value="1"/>
</dbReference>
<evidence type="ECO:0000313" key="20">
    <source>
        <dbReference type="EMBL" id="CAE2221694.1"/>
    </source>
</evidence>
<comment type="cofactor">
    <cofactor evidence="1">
        <name>Mg(2+)</name>
        <dbReference type="ChEBI" id="CHEBI:18420"/>
    </cofactor>
</comment>
<evidence type="ECO:0000256" key="15">
    <source>
        <dbReference type="ARBA" id="ARBA00023136"/>
    </source>
</evidence>
<keyword evidence="15" id="KW-0472">Membrane</keyword>
<keyword evidence="12" id="KW-0460">Magnesium</keyword>
<evidence type="ECO:0000256" key="2">
    <source>
        <dbReference type="ARBA" id="ARBA00004443"/>
    </source>
</evidence>
<evidence type="ECO:0000256" key="12">
    <source>
        <dbReference type="ARBA" id="ARBA00022842"/>
    </source>
</evidence>
<evidence type="ECO:0000256" key="4">
    <source>
        <dbReference type="ARBA" id="ARBA00005189"/>
    </source>
</evidence>
<dbReference type="UniPathway" id="UPA00557">
    <property type="reaction ID" value="UER00614"/>
</dbReference>
<dbReference type="InterPro" id="IPR015222">
    <property type="entry name" value="Tam41"/>
</dbReference>
<dbReference type="Pfam" id="PF09139">
    <property type="entry name" value="Tam41_Mmp37"/>
    <property type="match status" value="1"/>
</dbReference>
<evidence type="ECO:0000256" key="3">
    <source>
        <dbReference type="ARBA" id="ARBA00005119"/>
    </source>
</evidence>
<name>A0A7S4I8A5_9STRA</name>
<feature type="region of interest" description="Disordered" evidence="19">
    <location>
        <begin position="149"/>
        <end position="175"/>
    </location>
</feature>
<evidence type="ECO:0000256" key="18">
    <source>
        <dbReference type="ARBA" id="ARBA00029893"/>
    </source>
</evidence>
<dbReference type="EMBL" id="HBKQ01012591">
    <property type="protein sequence ID" value="CAE2221694.1"/>
    <property type="molecule type" value="Transcribed_RNA"/>
</dbReference>
<evidence type="ECO:0000256" key="7">
    <source>
        <dbReference type="ARBA" id="ARBA00018337"/>
    </source>
</evidence>
<keyword evidence="14" id="KW-0496">Mitochondrion</keyword>
<dbReference type="GO" id="GO:0005743">
    <property type="term" value="C:mitochondrial inner membrane"/>
    <property type="evidence" value="ECO:0007669"/>
    <property type="project" value="UniProtKB-SubCell"/>
</dbReference>
<evidence type="ECO:0000256" key="16">
    <source>
        <dbReference type="ARBA" id="ARBA00023209"/>
    </source>
</evidence>
<dbReference type="PANTHER" id="PTHR13619">
    <property type="entry name" value="PHOSPHATIDATE CYTIDYLYLTRANSFERASE, MITOCHONDRIAL"/>
    <property type="match status" value="1"/>
</dbReference>
<evidence type="ECO:0000256" key="1">
    <source>
        <dbReference type="ARBA" id="ARBA00001946"/>
    </source>
</evidence>
<keyword evidence="17" id="KW-1208">Phospholipid metabolism</keyword>
<evidence type="ECO:0000256" key="14">
    <source>
        <dbReference type="ARBA" id="ARBA00023128"/>
    </source>
</evidence>
<feature type="region of interest" description="Disordered" evidence="19">
    <location>
        <begin position="66"/>
        <end position="95"/>
    </location>
</feature>
<evidence type="ECO:0000256" key="13">
    <source>
        <dbReference type="ARBA" id="ARBA00023098"/>
    </source>
</evidence>
<gene>
    <name evidence="20" type="ORF">OAUR00152_LOCUS8591</name>
</gene>
<dbReference type="AlphaFoldDB" id="A0A7S4I8A5"/>
<protein>
    <recommendedName>
        <fullName evidence="7">Phosphatidate cytidylyltransferase, mitochondrial</fullName>
        <ecNumber evidence="6">2.7.7.41</ecNumber>
    </recommendedName>
    <alternativeName>
        <fullName evidence="18">CDP-diacylglycerol synthase</fullName>
    </alternativeName>
</protein>
<keyword evidence="10" id="KW-0548">Nucleotidyltransferase</keyword>
<evidence type="ECO:0000256" key="10">
    <source>
        <dbReference type="ARBA" id="ARBA00022695"/>
    </source>
</evidence>
<organism evidence="20">
    <name type="scientific">Odontella aurita</name>
    <dbReference type="NCBI Taxonomy" id="265563"/>
    <lineage>
        <taxon>Eukaryota</taxon>
        <taxon>Sar</taxon>
        <taxon>Stramenopiles</taxon>
        <taxon>Ochrophyta</taxon>
        <taxon>Bacillariophyta</taxon>
        <taxon>Mediophyceae</taxon>
        <taxon>Biddulphiophycidae</taxon>
        <taxon>Eupodiscales</taxon>
        <taxon>Odontellaceae</taxon>
        <taxon>Odontella</taxon>
    </lineage>
</organism>
<keyword evidence="13" id="KW-0443">Lipid metabolism</keyword>
<evidence type="ECO:0000256" key="5">
    <source>
        <dbReference type="ARBA" id="ARBA00005458"/>
    </source>
</evidence>
<feature type="compositionally biased region" description="Acidic residues" evidence="19">
    <location>
        <begin position="77"/>
        <end position="95"/>
    </location>
</feature>
<accession>A0A7S4I8A5</accession>
<keyword evidence="16" id="KW-0594">Phospholipid biosynthesis</keyword>
<dbReference type="GO" id="GO:0032049">
    <property type="term" value="P:cardiolipin biosynthetic process"/>
    <property type="evidence" value="ECO:0007669"/>
    <property type="project" value="InterPro"/>
</dbReference>
<evidence type="ECO:0000256" key="11">
    <source>
        <dbReference type="ARBA" id="ARBA00022792"/>
    </source>
</evidence>
<proteinExistence type="inferred from homology"/>
<keyword evidence="9" id="KW-0808">Transferase</keyword>
<sequence length="208" mass="23206">MLLPRRRKWYGSGGGVVVVDDDEYSDDDERIDGEGRLTASDELERIVDAFPHSCGIAHAVGYGSGVFAQKKTGPSDVVDDDEKEEKEEEDEEEDLPMIDLLLASDDAVPFHSSNLERHPDHYSSLCRLLGPVGTASIQRSDRGAKAFFNPLVDSPADEDDGDDDAEEEDDRDFPDLYLDLGLDLDDEDKDDADDLFLDLCRRPSRIRL</sequence>